<dbReference type="Pfam" id="PF13765">
    <property type="entry name" value="PRY"/>
    <property type="match status" value="1"/>
</dbReference>
<dbReference type="Ensembl" id="ENSCCRT00000155777.1">
    <property type="protein sequence ID" value="ENSCCRP00000141352.1"/>
    <property type="gene ID" value="ENSCCRG00000036961.2"/>
</dbReference>
<keyword evidence="5" id="KW-1185">Reference proteome</keyword>
<dbReference type="PROSITE" id="PS51450">
    <property type="entry name" value="LRR"/>
    <property type="match status" value="2"/>
</dbReference>
<evidence type="ECO:0000313" key="5">
    <source>
        <dbReference type="Proteomes" id="UP001108240"/>
    </source>
</evidence>
<evidence type="ECO:0000259" key="3">
    <source>
        <dbReference type="PROSITE" id="PS50188"/>
    </source>
</evidence>
<dbReference type="InterPro" id="IPR003879">
    <property type="entry name" value="Butyrophylin_SPRY"/>
</dbReference>
<organism evidence="4 5">
    <name type="scientific">Cyprinus carpio carpio</name>
    <dbReference type="NCBI Taxonomy" id="630221"/>
    <lineage>
        <taxon>Eukaryota</taxon>
        <taxon>Metazoa</taxon>
        <taxon>Chordata</taxon>
        <taxon>Craniata</taxon>
        <taxon>Vertebrata</taxon>
        <taxon>Euteleostomi</taxon>
        <taxon>Actinopterygii</taxon>
        <taxon>Neopterygii</taxon>
        <taxon>Teleostei</taxon>
        <taxon>Ostariophysi</taxon>
        <taxon>Cypriniformes</taxon>
        <taxon>Cyprinidae</taxon>
        <taxon>Cyprininae</taxon>
        <taxon>Cyprinus</taxon>
    </lineage>
</organism>
<dbReference type="InterPro" id="IPR001611">
    <property type="entry name" value="Leu-rich_rpt"/>
</dbReference>
<dbReference type="FunFam" id="2.60.120.920:FF:000037">
    <property type="entry name" value="Si:dkey-191j3.2"/>
    <property type="match status" value="1"/>
</dbReference>
<reference evidence="4" key="2">
    <citation type="submission" date="2025-09" db="UniProtKB">
        <authorList>
            <consortium name="Ensembl"/>
        </authorList>
    </citation>
    <scope>IDENTIFICATION</scope>
</reference>
<name>A0A9J8A8Q8_CYPCA</name>
<dbReference type="SUPFAM" id="SSF49899">
    <property type="entry name" value="Concanavalin A-like lectins/glucanases"/>
    <property type="match status" value="1"/>
</dbReference>
<sequence>MKSNNSMRLPPYLSDVDAQRAASPGFSCVSMKSNNSMRLPPYLSDVDAQRAASPGFSCVSMKSNNSMRLPPYLSDVDAQRAASPGFSCVSMKSNNSMRLPPYLSDVDAQRAASPGFSCVSMKSNNSMRLPPYLSDVDAQRAASPGFSCVSMKSNNSMRLPPYLSVIDAQRAGSPGLSCVSMKSNNSMMLPPNLSDGPAVVSDPVIISRKRKRAASPISSCVSMKSNNYIHHPPDLSDGPVTSDFVLTGCDLTDRHCEIVASVLQSSNSLRELDLSNNHLQHSGVELLCAGLKSSNCQLNVLRLAKCKLTDKCCKTVASVLQSSNSLRELDLSNNHLQDSGVELLCAGLKSSNCQLNVLRLSQCLVTAEGCAALASALSSNPSHLRELDLSYNHPGDSVKLLSHLEKLNVDHGGEFRITSGLHKYACDLTLDPNTAHTGLVLSEENRKVTRVSEEQSYPDHPDRFDVWEQVLCSESLTGRCYWETEWSGDGVYISVSYKEIKRKGRSDDCLFGRNVNSWSLGCFGNTFIALHNNKDPEISAAPDSCKRVGVFLDESSGSLSFYSVSDTHTLTLLHTFTHTFTQPLHAGFYLYSNSSVSLCHIKHTHTQTLSLSLSHTHTLNTHTH</sequence>
<dbReference type="InterPro" id="IPR043136">
    <property type="entry name" value="B30.2/SPRY_sf"/>
</dbReference>
<dbReference type="InterPro" id="IPR001870">
    <property type="entry name" value="B30.2/SPRY"/>
</dbReference>
<dbReference type="InterPro" id="IPR006574">
    <property type="entry name" value="PRY"/>
</dbReference>
<dbReference type="InterPro" id="IPR032675">
    <property type="entry name" value="LRR_dom_sf"/>
</dbReference>
<evidence type="ECO:0000313" key="4">
    <source>
        <dbReference type="Ensembl" id="ENSCCRP00000141352.1"/>
    </source>
</evidence>
<dbReference type="SMART" id="SM00368">
    <property type="entry name" value="LRR_RI"/>
    <property type="match status" value="4"/>
</dbReference>
<dbReference type="Pfam" id="PF00622">
    <property type="entry name" value="SPRY"/>
    <property type="match status" value="1"/>
</dbReference>
<dbReference type="CDD" id="cd16040">
    <property type="entry name" value="SPRY_PRY_SNTX"/>
    <property type="match status" value="1"/>
</dbReference>
<accession>A0A9J8A8Q8</accession>
<feature type="domain" description="B30.2/SPRY" evidence="3">
    <location>
        <begin position="408"/>
        <end position="605"/>
    </location>
</feature>
<evidence type="ECO:0000256" key="2">
    <source>
        <dbReference type="ARBA" id="ARBA00022737"/>
    </source>
</evidence>
<dbReference type="SMART" id="SM00449">
    <property type="entry name" value="SPRY"/>
    <property type="match status" value="1"/>
</dbReference>
<dbReference type="PANTHER" id="PTHR24106">
    <property type="entry name" value="NACHT, LRR AND CARD DOMAINS-CONTAINING"/>
    <property type="match status" value="1"/>
</dbReference>
<dbReference type="SUPFAM" id="SSF52047">
    <property type="entry name" value="RNI-like"/>
    <property type="match status" value="1"/>
</dbReference>
<dbReference type="InterPro" id="IPR051261">
    <property type="entry name" value="NLR"/>
</dbReference>
<dbReference type="Gene3D" id="2.60.120.920">
    <property type="match status" value="1"/>
</dbReference>
<dbReference type="Gene3D" id="3.80.10.10">
    <property type="entry name" value="Ribonuclease Inhibitor"/>
    <property type="match status" value="2"/>
</dbReference>
<reference evidence="4" key="1">
    <citation type="submission" date="2025-08" db="UniProtKB">
        <authorList>
            <consortium name="Ensembl"/>
        </authorList>
    </citation>
    <scope>IDENTIFICATION</scope>
</reference>
<keyword evidence="2" id="KW-0677">Repeat</keyword>
<dbReference type="Proteomes" id="UP001108240">
    <property type="component" value="Unplaced"/>
</dbReference>
<dbReference type="GeneTree" id="ENSGT01150000286911"/>
<dbReference type="PRINTS" id="PR01407">
    <property type="entry name" value="BUTYPHLNCDUF"/>
</dbReference>
<dbReference type="InterPro" id="IPR013320">
    <property type="entry name" value="ConA-like_dom_sf"/>
</dbReference>
<proteinExistence type="predicted"/>
<protein>
    <recommendedName>
        <fullName evidence="3">B30.2/SPRY domain-containing protein</fullName>
    </recommendedName>
</protein>
<dbReference type="SMART" id="SM00589">
    <property type="entry name" value="PRY"/>
    <property type="match status" value="1"/>
</dbReference>
<dbReference type="AlphaFoldDB" id="A0A9J8A8Q8"/>
<dbReference type="InterPro" id="IPR003877">
    <property type="entry name" value="SPRY_dom"/>
</dbReference>
<dbReference type="PROSITE" id="PS50188">
    <property type="entry name" value="B302_SPRY"/>
    <property type="match status" value="1"/>
</dbReference>
<evidence type="ECO:0000256" key="1">
    <source>
        <dbReference type="ARBA" id="ARBA00022614"/>
    </source>
</evidence>
<dbReference type="Pfam" id="PF13516">
    <property type="entry name" value="LRR_6"/>
    <property type="match status" value="3"/>
</dbReference>
<keyword evidence="1" id="KW-0433">Leucine-rich repeat</keyword>